<evidence type="ECO:0000313" key="2">
    <source>
        <dbReference type="WBParaSite" id="PS1159_v2.g11067.t1"/>
    </source>
</evidence>
<proteinExistence type="predicted"/>
<accession>A0AC35EVJ7</accession>
<organism evidence="1 2">
    <name type="scientific">Panagrolaimus sp. PS1159</name>
    <dbReference type="NCBI Taxonomy" id="55785"/>
    <lineage>
        <taxon>Eukaryota</taxon>
        <taxon>Metazoa</taxon>
        <taxon>Ecdysozoa</taxon>
        <taxon>Nematoda</taxon>
        <taxon>Chromadorea</taxon>
        <taxon>Rhabditida</taxon>
        <taxon>Tylenchina</taxon>
        <taxon>Panagrolaimomorpha</taxon>
        <taxon>Panagrolaimoidea</taxon>
        <taxon>Panagrolaimidae</taxon>
        <taxon>Panagrolaimus</taxon>
    </lineage>
</organism>
<evidence type="ECO:0000313" key="1">
    <source>
        <dbReference type="Proteomes" id="UP000887580"/>
    </source>
</evidence>
<reference evidence="2" key="1">
    <citation type="submission" date="2022-11" db="UniProtKB">
        <authorList>
            <consortium name="WormBaseParasite"/>
        </authorList>
    </citation>
    <scope>IDENTIFICATION</scope>
</reference>
<sequence>MEELGLFLVLCSTMFIGSYAAGFVPLAFTFSESKVRLLSILGAGLLVGTALAVILPEGVEALQPKHSHLVPHNNHHKDTHIAKQILEESNGENDAAAHPPRIVPKDAEMHADVPMDVNAHGDGNSQAKREKRQIHAEFDKETGAQVHTEAEEHAEEKEIGPTIGYSLVFGFILMLLVDQITKLKQTGRQRLTATVGLVVHAAVDGIALGSASVVNKSDIQLIVFVAIMLHKAPASFGLTTILMVEGLERSKIKKHLFVFSSAAPVGALLTYFLIPKGSIDSSSSTTGIMLLFSAGTFLYVATVHVLPELAARRPESHLPLPTSPNSSPHSHQSGADFTLKEIIILIIGSLLPSLLASGHHH</sequence>
<name>A0AC35EVJ7_9BILA</name>
<dbReference type="WBParaSite" id="PS1159_v2.g11067.t1">
    <property type="protein sequence ID" value="PS1159_v2.g11067.t1"/>
    <property type="gene ID" value="PS1159_v2.g11067"/>
</dbReference>
<protein>
    <submittedName>
        <fullName evidence="2">Zinc transporter ZIP9</fullName>
    </submittedName>
</protein>
<dbReference type="Proteomes" id="UP000887580">
    <property type="component" value="Unplaced"/>
</dbReference>